<organism evidence="2 3">
    <name type="scientific">Parnassius apollo</name>
    <name type="common">Apollo butterfly</name>
    <name type="synonym">Papilio apollo</name>
    <dbReference type="NCBI Taxonomy" id="110799"/>
    <lineage>
        <taxon>Eukaryota</taxon>
        <taxon>Metazoa</taxon>
        <taxon>Ecdysozoa</taxon>
        <taxon>Arthropoda</taxon>
        <taxon>Hexapoda</taxon>
        <taxon>Insecta</taxon>
        <taxon>Pterygota</taxon>
        <taxon>Neoptera</taxon>
        <taxon>Endopterygota</taxon>
        <taxon>Lepidoptera</taxon>
        <taxon>Glossata</taxon>
        <taxon>Ditrysia</taxon>
        <taxon>Papilionoidea</taxon>
        <taxon>Papilionidae</taxon>
        <taxon>Parnassiinae</taxon>
        <taxon>Parnassini</taxon>
        <taxon>Parnassius</taxon>
        <taxon>Parnassius</taxon>
    </lineage>
</organism>
<feature type="compositionally biased region" description="Basic and acidic residues" evidence="1">
    <location>
        <begin position="118"/>
        <end position="151"/>
    </location>
</feature>
<dbReference type="Proteomes" id="UP000691718">
    <property type="component" value="Unassembled WGS sequence"/>
</dbReference>
<protein>
    <submittedName>
        <fullName evidence="2">(apollo) hypothetical protein</fullName>
    </submittedName>
</protein>
<evidence type="ECO:0000256" key="1">
    <source>
        <dbReference type="SAM" id="MobiDB-lite"/>
    </source>
</evidence>
<keyword evidence="3" id="KW-1185">Reference proteome</keyword>
<comment type="caution">
    <text evidence="2">The sequence shown here is derived from an EMBL/GenBank/DDBJ whole genome shotgun (WGS) entry which is preliminary data.</text>
</comment>
<gene>
    <name evidence="2" type="ORF">PAPOLLO_LOCUS27761</name>
</gene>
<dbReference type="OrthoDB" id="4327074at2759"/>
<proteinExistence type="predicted"/>
<evidence type="ECO:0000313" key="3">
    <source>
        <dbReference type="Proteomes" id="UP000691718"/>
    </source>
</evidence>
<sequence>MPIFINDWPNNIVEPEGSKLVPISEEIDFDKIVECSVEGNKTIEDLSQKPHFELINYSVQIHNTHEDQNIDLPKSQSVQIISVQCNIKISFNLTPIRKGVKNSVKTPFVLTSAQWKAQESEKTRIKEEKAEGIKKRKEERERKKIENEKRPAPKKQKK</sequence>
<dbReference type="EMBL" id="CAJQZP010001686">
    <property type="protein sequence ID" value="CAG5058856.1"/>
    <property type="molecule type" value="Genomic_DNA"/>
</dbReference>
<accession>A0A8S3YBA6</accession>
<dbReference type="AlphaFoldDB" id="A0A8S3YBA6"/>
<evidence type="ECO:0000313" key="2">
    <source>
        <dbReference type="EMBL" id="CAG5058856.1"/>
    </source>
</evidence>
<reference evidence="2" key="1">
    <citation type="submission" date="2021-04" db="EMBL/GenBank/DDBJ databases">
        <authorList>
            <person name="Tunstrom K."/>
        </authorList>
    </citation>
    <scope>NUCLEOTIDE SEQUENCE</scope>
</reference>
<name>A0A8S3YBA6_PARAO</name>
<feature type="region of interest" description="Disordered" evidence="1">
    <location>
        <begin position="117"/>
        <end position="158"/>
    </location>
</feature>